<dbReference type="AlphaFoldDB" id="A0A7C5YU96"/>
<dbReference type="Gene3D" id="3.30.70.1440">
    <property type="entry name" value="Multidrug efflux transporter AcrB pore domain"/>
    <property type="match status" value="1"/>
</dbReference>
<organism evidence="2">
    <name type="scientific">candidate division CPR3 bacterium</name>
    <dbReference type="NCBI Taxonomy" id="2268181"/>
    <lineage>
        <taxon>Bacteria</taxon>
        <taxon>Bacteria division CPR3</taxon>
    </lineage>
</organism>
<name>A0A7C5YU96_UNCC3</name>
<evidence type="ECO:0000313" key="2">
    <source>
        <dbReference type="EMBL" id="HHR91897.1"/>
    </source>
</evidence>
<feature type="transmembrane region" description="Helical" evidence="1">
    <location>
        <begin position="407"/>
        <end position="427"/>
    </location>
</feature>
<gene>
    <name evidence="2" type="ORF">ENL96_00070</name>
</gene>
<comment type="caution">
    <text evidence="2">The sequence shown here is derived from an EMBL/GenBank/DDBJ whole genome shotgun (WGS) entry which is preliminary data.</text>
</comment>
<dbReference type="Gene3D" id="3.30.2090.10">
    <property type="entry name" value="Multidrug efflux transporter AcrB TolC docking domain, DN and DC subdomains"/>
    <property type="match status" value="1"/>
</dbReference>
<dbReference type="InterPro" id="IPR027463">
    <property type="entry name" value="AcrB_DN_DC_subdom"/>
</dbReference>
<reference evidence="2" key="1">
    <citation type="journal article" date="2020" name="mSystems">
        <title>Genome- and Community-Level Interaction Insights into Carbon Utilization and Element Cycling Functions of Hydrothermarchaeota in Hydrothermal Sediment.</title>
        <authorList>
            <person name="Zhou Z."/>
            <person name="Liu Y."/>
            <person name="Xu W."/>
            <person name="Pan J."/>
            <person name="Luo Z.H."/>
            <person name="Li M."/>
        </authorList>
    </citation>
    <scope>NUCLEOTIDE SEQUENCE [LARGE SCALE GENOMIC DNA]</scope>
    <source>
        <strain evidence="2">SpSt-1042</strain>
    </source>
</reference>
<dbReference type="EMBL" id="DRVY01000004">
    <property type="protein sequence ID" value="HHR91897.1"/>
    <property type="molecule type" value="Genomic_DNA"/>
</dbReference>
<dbReference type="PANTHER" id="PTHR32063">
    <property type="match status" value="1"/>
</dbReference>
<feature type="transmembrane region" description="Helical" evidence="1">
    <location>
        <begin position="457"/>
        <end position="480"/>
    </location>
</feature>
<dbReference type="GO" id="GO:0042910">
    <property type="term" value="F:xenobiotic transmembrane transporter activity"/>
    <property type="evidence" value="ECO:0007669"/>
    <property type="project" value="TreeGrafter"/>
</dbReference>
<feature type="transmembrane region" description="Helical" evidence="1">
    <location>
        <begin position="539"/>
        <end position="562"/>
    </location>
</feature>
<keyword evidence="1" id="KW-1133">Transmembrane helix</keyword>
<dbReference type="GO" id="GO:0005886">
    <property type="term" value="C:plasma membrane"/>
    <property type="evidence" value="ECO:0007669"/>
    <property type="project" value="TreeGrafter"/>
</dbReference>
<keyword evidence="1" id="KW-0812">Transmembrane</keyword>
<accession>A0A7C5YU96</accession>
<protein>
    <submittedName>
        <fullName evidence="2">Efflux RND transporter permease subunit</fullName>
    </submittedName>
</protein>
<evidence type="ECO:0000256" key="1">
    <source>
        <dbReference type="SAM" id="Phobius"/>
    </source>
</evidence>
<feature type="transmembrane region" description="Helical" evidence="1">
    <location>
        <begin position="509"/>
        <end position="527"/>
    </location>
</feature>
<keyword evidence="1" id="KW-0472">Membrane</keyword>
<sequence length="574" mass="65410">MVYFGFQKFSSPVILLLKKIGIEEKKIKEVDLYGYLSHKFPGFGKEFMPTLDEGSFLFMPVVMPHTSIGEVTDIVKKQNLYILSIPEIEDVVAKIGRAETPLDPAPIDMIETIITYKPEYSPPDPKTGKRTRLWRENIKTPDDIWKEIINKAEIVPGVTSAPKLGPIAARIVMLQTGMRSSMGVKVFGTNLKEIEEVGFNIASYLKEVPYVEPSSVIPDRLIAKPYIEIDIDREKISRYGVNIRDVQDVIEVGIGGIPISLTFEGRERYPIRVRYMRELRDNPDELGNILVPSMEGAQIPLSQLAEIRIVPGPTMVKSEGTFLVSYVLFDKKVGYPEVEVVESCKRYIENKIKSGELKLPPGVFYTFAGSYEQQLSFQRRLKVILPFAIFLIFLILYFQFKLPSLTLIVFLQLFCVWGGALFGMFLISREWFLNFNIFGINLRELFNLKTYNMSVPVWVGFLALFGVATDDAVVIGTYLIQQFSQKKARNVEEVRYFTVEAAKKRVRPCFMTTITTVLALYPVLTSIGRGSEVMMPMSIPIVIGMTWQLVTLYITPVLFCWIKEKEARKYLSSF</sequence>
<proteinExistence type="predicted"/>
<dbReference type="Gene3D" id="3.30.70.1430">
    <property type="entry name" value="Multidrug efflux transporter AcrB pore domain"/>
    <property type="match status" value="1"/>
</dbReference>
<dbReference type="Gene3D" id="1.20.1640.10">
    <property type="entry name" value="Multidrug efflux transporter AcrB transmembrane domain"/>
    <property type="match status" value="1"/>
</dbReference>
<feature type="transmembrane region" description="Helical" evidence="1">
    <location>
        <begin position="383"/>
        <end position="400"/>
    </location>
</feature>
<dbReference type="PANTHER" id="PTHR32063:SF19">
    <property type="entry name" value="CATION EFFLUX SYSTEM PROTEIN CUSA"/>
    <property type="match status" value="1"/>
</dbReference>
<dbReference type="SUPFAM" id="SSF82714">
    <property type="entry name" value="Multidrug efflux transporter AcrB TolC docking domain, DN and DC subdomains"/>
    <property type="match status" value="1"/>
</dbReference>
<dbReference type="SUPFAM" id="SSF82866">
    <property type="entry name" value="Multidrug efflux transporter AcrB transmembrane domain"/>
    <property type="match status" value="1"/>
</dbReference>
<dbReference type="Pfam" id="PF00873">
    <property type="entry name" value="ACR_tran"/>
    <property type="match status" value="2"/>
</dbReference>
<dbReference type="InterPro" id="IPR001036">
    <property type="entry name" value="Acrflvin-R"/>
</dbReference>